<dbReference type="AlphaFoldDB" id="A0A6P2DPX1"/>
<dbReference type="Gene3D" id="3.40.630.10">
    <property type="entry name" value="Zn peptidases"/>
    <property type="match status" value="1"/>
</dbReference>
<dbReference type="GO" id="GO:0016787">
    <property type="term" value="F:hydrolase activity"/>
    <property type="evidence" value="ECO:0007669"/>
    <property type="project" value="UniProtKB-KW"/>
</dbReference>
<dbReference type="Gene3D" id="3.30.70.360">
    <property type="match status" value="1"/>
</dbReference>
<organism evidence="5 6">
    <name type="scientific">Gemmata massiliana</name>
    <dbReference type="NCBI Taxonomy" id="1210884"/>
    <lineage>
        <taxon>Bacteria</taxon>
        <taxon>Pseudomonadati</taxon>
        <taxon>Planctomycetota</taxon>
        <taxon>Planctomycetia</taxon>
        <taxon>Gemmatales</taxon>
        <taxon>Gemmataceae</taxon>
        <taxon>Gemmata</taxon>
    </lineage>
</organism>
<accession>A0A6P2DPX1</accession>
<protein>
    <recommendedName>
        <fullName evidence="4">Peptidase M20 dimerisation domain-containing protein</fullName>
    </recommendedName>
</protein>
<dbReference type="KEGG" id="gms:SOIL9_72120"/>
<dbReference type="InterPro" id="IPR036264">
    <property type="entry name" value="Bact_exopeptidase_dim_dom"/>
</dbReference>
<gene>
    <name evidence="5" type="ORF">SOIL9_72120</name>
</gene>
<reference evidence="5 6" key="1">
    <citation type="submission" date="2019-05" db="EMBL/GenBank/DDBJ databases">
        <authorList>
            <consortium name="Science for Life Laboratories"/>
        </authorList>
    </citation>
    <scope>NUCLEOTIDE SEQUENCE [LARGE SCALE GENOMIC DNA]</scope>
    <source>
        <strain evidence="5">Soil9</strain>
    </source>
</reference>
<dbReference type="SUPFAM" id="SSF53187">
    <property type="entry name" value="Zn-dependent exopeptidases"/>
    <property type="match status" value="1"/>
</dbReference>
<evidence type="ECO:0000259" key="4">
    <source>
        <dbReference type="Pfam" id="PF07687"/>
    </source>
</evidence>
<evidence type="ECO:0000313" key="5">
    <source>
        <dbReference type="EMBL" id="VTS03352.1"/>
    </source>
</evidence>
<dbReference type="PANTHER" id="PTHR42994:SF2">
    <property type="entry name" value="PEPTIDASE"/>
    <property type="match status" value="1"/>
</dbReference>
<dbReference type="Pfam" id="PF01546">
    <property type="entry name" value="Peptidase_M20"/>
    <property type="match status" value="1"/>
</dbReference>
<sequence>MPPATATTPSEIKFDTTAAVQRLVRFLGINAITGHEAPIGKELVAALKEVGVPAKAISFDDAHTRIPEPTPIGNLIVKLPGTGKKSAKPILFMTHMDTVPLCAGAKPKVVGKRVVNELEGTTALGGDNRTGCAVLVTLAAELIKQNLPHPPITMLFTVREESGLFGAKHLNPADLSGPTVGFNFDGRRAADVITGAIGADRWTVDIRGKAAHAGVAPEKGISATMVLALAMAEVHAGGWFGKVVKDGREGTSNVGWVGTTDGKSAGDATNVVTDFVHVKGESRSHDAKFVRDITAAFKAAFTNAVSKVKDHEGRTAKVKFTSRLDYVPFRLKPDAPVIKLAEAAVRAIGLEPNLRVTNGGLDANWMVKHGIPTVTFGAGQNEIHTVKEFVDLTEFESGCRLALALATAE</sequence>
<dbReference type="Pfam" id="PF07687">
    <property type="entry name" value="M20_dimer"/>
    <property type="match status" value="1"/>
</dbReference>
<dbReference type="InterPro" id="IPR002933">
    <property type="entry name" value="Peptidase_M20"/>
</dbReference>
<dbReference type="PANTHER" id="PTHR42994">
    <property type="entry name" value="PEPTIDASE T"/>
    <property type="match status" value="1"/>
</dbReference>
<comment type="cofactor">
    <cofactor evidence="1">
        <name>Zn(2+)</name>
        <dbReference type="ChEBI" id="CHEBI:29105"/>
    </cofactor>
</comment>
<evidence type="ECO:0000256" key="2">
    <source>
        <dbReference type="ARBA" id="ARBA00022801"/>
    </source>
</evidence>
<keyword evidence="2" id="KW-0378">Hydrolase</keyword>
<keyword evidence="6" id="KW-1185">Reference proteome</keyword>
<proteinExistence type="predicted"/>
<dbReference type="InterPro" id="IPR011650">
    <property type="entry name" value="Peptidase_M20_dimer"/>
</dbReference>
<keyword evidence="3" id="KW-0862">Zinc</keyword>
<evidence type="ECO:0000256" key="1">
    <source>
        <dbReference type="ARBA" id="ARBA00001947"/>
    </source>
</evidence>
<evidence type="ECO:0000313" key="6">
    <source>
        <dbReference type="Proteomes" id="UP000464178"/>
    </source>
</evidence>
<name>A0A6P2DPX1_9BACT</name>
<dbReference type="Proteomes" id="UP000464178">
    <property type="component" value="Chromosome"/>
</dbReference>
<evidence type="ECO:0000256" key="3">
    <source>
        <dbReference type="ARBA" id="ARBA00022833"/>
    </source>
</evidence>
<dbReference type="EMBL" id="LR593886">
    <property type="protein sequence ID" value="VTS03352.1"/>
    <property type="molecule type" value="Genomic_DNA"/>
</dbReference>
<dbReference type="SUPFAM" id="SSF55031">
    <property type="entry name" value="Bacterial exopeptidase dimerisation domain"/>
    <property type="match status" value="1"/>
</dbReference>
<feature type="domain" description="Peptidase M20 dimerisation" evidence="4">
    <location>
        <begin position="198"/>
        <end position="304"/>
    </location>
</feature>